<dbReference type="PROSITE" id="PS00086">
    <property type="entry name" value="CYTOCHROME_P450"/>
    <property type="match status" value="1"/>
</dbReference>
<keyword evidence="10" id="KW-0812">Transmembrane</keyword>
<feature type="binding site" description="axial binding residue" evidence="8">
    <location>
        <position position="447"/>
    </location>
    <ligand>
        <name>heme</name>
        <dbReference type="ChEBI" id="CHEBI:30413"/>
    </ligand>
    <ligandPart>
        <name>Fe</name>
        <dbReference type="ChEBI" id="CHEBI:18248"/>
    </ligandPart>
</feature>
<keyword evidence="3 8" id="KW-0349">Heme</keyword>
<proteinExistence type="inferred from homology"/>
<dbReference type="InterPro" id="IPR001128">
    <property type="entry name" value="Cyt_P450"/>
</dbReference>
<dbReference type="CDD" id="cd11072">
    <property type="entry name" value="CYP71-like"/>
    <property type="match status" value="1"/>
</dbReference>
<dbReference type="InterPro" id="IPR017972">
    <property type="entry name" value="Cyt_P450_CS"/>
</dbReference>
<evidence type="ECO:0000256" key="4">
    <source>
        <dbReference type="ARBA" id="ARBA00022723"/>
    </source>
</evidence>
<dbReference type="InterPro" id="IPR036396">
    <property type="entry name" value="Cyt_P450_sf"/>
</dbReference>
<name>A0A2P2MX68_RHIMU</name>
<dbReference type="PRINTS" id="PR00385">
    <property type="entry name" value="P450"/>
</dbReference>
<keyword evidence="4 8" id="KW-0479">Metal-binding</keyword>
<keyword evidence="10" id="KW-1133">Transmembrane helix</keyword>
<reference evidence="11" key="1">
    <citation type="submission" date="2018-02" db="EMBL/GenBank/DDBJ databases">
        <title>Rhizophora mucronata_Transcriptome.</title>
        <authorList>
            <person name="Meera S.P."/>
            <person name="Sreeshan A."/>
            <person name="Augustine A."/>
        </authorList>
    </citation>
    <scope>NUCLEOTIDE SEQUENCE</scope>
    <source>
        <tissue evidence="11">Leaf</tissue>
    </source>
</reference>
<dbReference type="GO" id="GO:0005506">
    <property type="term" value="F:iron ion binding"/>
    <property type="evidence" value="ECO:0007669"/>
    <property type="project" value="InterPro"/>
</dbReference>
<dbReference type="EMBL" id="GGEC01054321">
    <property type="protein sequence ID" value="MBX34805.1"/>
    <property type="molecule type" value="Transcribed_RNA"/>
</dbReference>
<dbReference type="AlphaFoldDB" id="A0A2P2MX68"/>
<dbReference type="Pfam" id="PF00067">
    <property type="entry name" value="p450"/>
    <property type="match status" value="1"/>
</dbReference>
<keyword evidence="10" id="KW-0472">Membrane</keyword>
<dbReference type="InterPro" id="IPR002401">
    <property type="entry name" value="Cyt_P450_E_grp-I"/>
</dbReference>
<dbReference type="PANTHER" id="PTHR47955:SF19">
    <property type="entry name" value="CYTOCHROME P450 71A9-LIKE ISOFORM X1"/>
    <property type="match status" value="1"/>
</dbReference>
<accession>A0A2P2MX68</accession>
<keyword evidence="7 9" id="KW-0503">Monooxygenase</keyword>
<dbReference type="GO" id="GO:0020037">
    <property type="term" value="F:heme binding"/>
    <property type="evidence" value="ECO:0007669"/>
    <property type="project" value="InterPro"/>
</dbReference>
<comment type="similarity">
    <text evidence="2 9">Belongs to the cytochrome P450 family.</text>
</comment>
<evidence type="ECO:0000256" key="9">
    <source>
        <dbReference type="RuleBase" id="RU000461"/>
    </source>
</evidence>
<evidence type="ECO:0008006" key="12">
    <source>
        <dbReference type="Google" id="ProtNLM"/>
    </source>
</evidence>
<evidence type="ECO:0000256" key="3">
    <source>
        <dbReference type="ARBA" id="ARBA00022617"/>
    </source>
</evidence>
<protein>
    <recommendedName>
        <fullName evidence="12">Cytochrome P450</fullName>
    </recommendedName>
</protein>
<feature type="transmembrane region" description="Helical" evidence="10">
    <location>
        <begin position="6"/>
        <end position="24"/>
    </location>
</feature>
<evidence type="ECO:0000313" key="11">
    <source>
        <dbReference type="EMBL" id="MBX34805.1"/>
    </source>
</evidence>
<dbReference type="PANTHER" id="PTHR47955">
    <property type="entry name" value="CYTOCHROME P450 FAMILY 71 PROTEIN"/>
    <property type="match status" value="1"/>
</dbReference>
<dbReference type="SUPFAM" id="SSF48264">
    <property type="entry name" value="Cytochrome P450"/>
    <property type="match status" value="1"/>
</dbReference>
<evidence type="ECO:0000256" key="8">
    <source>
        <dbReference type="PIRSR" id="PIRSR602401-1"/>
    </source>
</evidence>
<dbReference type="FunFam" id="1.10.630.10:FF:000011">
    <property type="entry name" value="Cytochrome P450 83B1"/>
    <property type="match status" value="1"/>
</dbReference>
<comment type="cofactor">
    <cofactor evidence="1 8">
        <name>heme</name>
        <dbReference type="ChEBI" id="CHEBI:30413"/>
    </cofactor>
</comment>
<keyword evidence="6 8" id="KW-0408">Iron</keyword>
<dbReference type="GO" id="GO:0004497">
    <property type="term" value="F:monooxygenase activity"/>
    <property type="evidence" value="ECO:0007669"/>
    <property type="project" value="UniProtKB-KW"/>
</dbReference>
<feature type="transmembrane region" description="Helical" evidence="10">
    <location>
        <begin position="301"/>
        <end position="321"/>
    </location>
</feature>
<evidence type="ECO:0000256" key="10">
    <source>
        <dbReference type="SAM" id="Phobius"/>
    </source>
</evidence>
<sequence length="508" mass="58173">MAVHTLSLWLLFLLLLALPLYFLLKRKLEVKKQNHLLPPGPPKFPFIGNLHQFGELPHQSMWQLSEKYGPVMLLQLGRMRAVIISSAEAAKEVLKVNDLACSSRPNFAATGRLSYNYLDVAFTPYGDYWREIRKIVVLELLSLKRVQSFHFIREEEVDSLINSISLSSSSAVPVNLTKMIYDLTANITLRMSFGFSHRGTNNFDREGFHEVVHEADELLANLSADEYLPCLGWIIDRMNGHHARMERAFLRLDTFFQRVIDDHLKPGREEAHEDVIDVLLRIEKEQAGSGTQFTKDNIKAVLMNLFLAGVDTSAVVVNWAMAELVRNPRLMKKAQEEIRKCVGKKGKVTHCEIDQLYYLNMVIKETLRLHPPGPLLLPRKTMSHCRINGYDIPPNTLIHINAWVIGRDPRYWKDPLEFIPERFANSSVDFKGQSFEFLPFGGGRRICPGVHVATATMQIALANLLYCFDWKPPSGMKEEDIRMEERTGFSLTVARREDLILVPVKHLE</sequence>
<dbReference type="PRINTS" id="PR00463">
    <property type="entry name" value="EP450I"/>
</dbReference>
<keyword evidence="5 9" id="KW-0560">Oxidoreductase</keyword>
<evidence type="ECO:0000256" key="6">
    <source>
        <dbReference type="ARBA" id="ARBA00023004"/>
    </source>
</evidence>
<evidence type="ECO:0000256" key="1">
    <source>
        <dbReference type="ARBA" id="ARBA00001971"/>
    </source>
</evidence>
<dbReference type="GO" id="GO:0016705">
    <property type="term" value="F:oxidoreductase activity, acting on paired donors, with incorporation or reduction of molecular oxygen"/>
    <property type="evidence" value="ECO:0007669"/>
    <property type="project" value="InterPro"/>
</dbReference>
<evidence type="ECO:0000256" key="2">
    <source>
        <dbReference type="ARBA" id="ARBA00010617"/>
    </source>
</evidence>
<evidence type="ECO:0000256" key="7">
    <source>
        <dbReference type="ARBA" id="ARBA00023033"/>
    </source>
</evidence>
<dbReference type="Gene3D" id="1.10.630.10">
    <property type="entry name" value="Cytochrome P450"/>
    <property type="match status" value="1"/>
</dbReference>
<organism evidence="11">
    <name type="scientific">Rhizophora mucronata</name>
    <name type="common">Asiatic mangrove</name>
    <dbReference type="NCBI Taxonomy" id="61149"/>
    <lineage>
        <taxon>Eukaryota</taxon>
        <taxon>Viridiplantae</taxon>
        <taxon>Streptophyta</taxon>
        <taxon>Embryophyta</taxon>
        <taxon>Tracheophyta</taxon>
        <taxon>Spermatophyta</taxon>
        <taxon>Magnoliopsida</taxon>
        <taxon>eudicotyledons</taxon>
        <taxon>Gunneridae</taxon>
        <taxon>Pentapetalae</taxon>
        <taxon>rosids</taxon>
        <taxon>fabids</taxon>
        <taxon>Malpighiales</taxon>
        <taxon>Rhizophoraceae</taxon>
        <taxon>Rhizophora</taxon>
    </lineage>
</organism>
<evidence type="ECO:0000256" key="5">
    <source>
        <dbReference type="ARBA" id="ARBA00023002"/>
    </source>
</evidence>